<evidence type="ECO:0000313" key="1">
    <source>
        <dbReference type="EMBL" id="PTB96343.1"/>
    </source>
</evidence>
<gene>
    <name evidence="1" type="ORF">C9994_07805</name>
</gene>
<dbReference type="Proteomes" id="UP000240608">
    <property type="component" value="Unassembled WGS sequence"/>
</dbReference>
<name>A0A2T4DRA8_9BACT</name>
<dbReference type="AlphaFoldDB" id="A0A2T4DRA8"/>
<proteinExistence type="predicted"/>
<evidence type="ECO:0000313" key="2">
    <source>
        <dbReference type="Proteomes" id="UP000240608"/>
    </source>
</evidence>
<accession>A0A2T4DRA8</accession>
<protein>
    <submittedName>
        <fullName evidence="1">Uncharacterized protein</fullName>
    </submittedName>
</protein>
<sequence>MIHKDHDKIIIHRTLLNSTFRRFTELNSGLDPLDVKGFLDMFFRFLGSQHLDPKLINEDIVFILRIEDDQDSIKLIDPEEFTQILKKIDLSVINTFYVNLKGYDAARPEDGNFIENPRSNALSLFCKENALSAFRVKGRSVTIFSSDGQFIDDIQNVNTSKSAGHITHLLEPIENYSLLLKRHFKEDLLKEKTVAYWEKGRSPGSHQLVKKPEEVFNRALFRFLRDNVLMCSVLPEAHLEGGRDTIDIKVKNDETGLTYLFEIKWLGTCGTGSYGNIRANVGLKQIDIYVSESTEKVVGVLIIYDARKIKNPITYLSKIKDACHPNVRDPELIQLTDTTASKEAEKEVRK</sequence>
<comment type="caution">
    <text evidence="1">The sequence shown here is derived from an EMBL/GenBank/DDBJ whole genome shotgun (WGS) entry which is preliminary data.</text>
</comment>
<reference evidence="1 2" key="1">
    <citation type="submission" date="2018-03" db="EMBL/GenBank/DDBJ databases">
        <title>Cross-interface Injection: A General Nanoliter Liquid Handling Method Applied to Single Cells Genome Amplification Automated Nanoliter Liquid Handling Applied to Single Cell Multiple Displacement Amplification.</title>
        <authorList>
            <person name="Yun J."/>
            <person name="Xu P."/>
            <person name="Xu J."/>
            <person name="Dai X."/>
            <person name="Wang Y."/>
            <person name="Zheng X."/>
            <person name="Cao C."/>
            <person name="Yi Q."/>
            <person name="Zhu Y."/>
            <person name="Wang L."/>
            <person name="Dong Z."/>
            <person name="Huang Y."/>
            <person name="Huang L."/>
            <person name="Du W."/>
        </authorList>
    </citation>
    <scope>NUCLEOTIDE SEQUENCE [LARGE SCALE GENOMIC DNA]</scope>
    <source>
        <strain evidence="1 2">Z-D1-2</strain>
    </source>
</reference>
<dbReference type="EMBL" id="PYVU01000055">
    <property type="protein sequence ID" value="PTB96343.1"/>
    <property type="molecule type" value="Genomic_DNA"/>
</dbReference>
<organism evidence="1 2">
    <name type="scientific">Marivirga lumbricoides</name>
    <dbReference type="NCBI Taxonomy" id="1046115"/>
    <lineage>
        <taxon>Bacteria</taxon>
        <taxon>Pseudomonadati</taxon>
        <taxon>Bacteroidota</taxon>
        <taxon>Cytophagia</taxon>
        <taxon>Cytophagales</taxon>
        <taxon>Marivirgaceae</taxon>
        <taxon>Marivirga</taxon>
    </lineage>
</organism>